<evidence type="ECO:0000256" key="9">
    <source>
        <dbReference type="ARBA" id="ARBA00031511"/>
    </source>
</evidence>
<feature type="domain" description="EF-hand" evidence="11">
    <location>
        <begin position="184"/>
        <end position="219"/>
    </location>
</feature>
<evidence type="ECO:0000256" key="6">
    <source>
        <dbReference type="ARBA" id="ARBA00023180"/>
    </source>
</evidence>
<keyword evidence="6" id="KW-0325">Glycoprotein</keyword>
<reference evidence="12 13" key="1">
    <citation type="submission" date="2015-07" db="EMBL/GenBank/DDBJ databases">
        <title>The genome of Habropoda laboriosa.</title>
        <authorList>
            <person name="Pan H."/>
            <person name="Kapheim K."/>
        </authorList>
    </citation>
    <scope>NUCLEOTIDE SEQUENCE [LARGE SCALE GENOMIC DNA]</scope>
    <source>
        <strain evidence="12">0110345459</strain>
    </source>
</reference>
<feature type="domain" description="EF-hand" evidence="11">
    <location>
        <begin position="317"/>
        <end position="352"/>
    </location>
</feature>
<evidence type="ECO:0000256" key="7">
    <source>
        <dbReference type="ARBA" id="ARBA00023769"/>
    </source>
</evidence>
<dbReference type="OrthoDB" id="9978834at2759"/>
<dbReference type="InterPro" id="IPR018247">
    <property type="entry name" value="EF_Hand_1_Ca_BS"/>
</dbReference>
<accession>A0A0L7R0I0</accession>
<gene>
    <name evidence="12" type="ORF">WH47_01520</name>
</gene>
<evidence type="ECO:0000256" key="4">
    <source>
        <dbReference type="ARBA" id="ARBA00022837"/>
    </source>
</evidence>
<dbReference type="InterPro" id="IPR011992">
    <property type="entry name" value="EF-hand-dom_pair"/>
</dbReference>
<keyword evidence="2" id="KW-0732">Signal</keyword>
<feature type="transmembrane region" description="Helical" evidence="10">
    <location>
        <begin position="103"/>
        <end position="121"/>
    </location>
</feature>
<keyword evidence="10" id="KW-0472">Membrane</keyword>
<sequence length="448" mass="51715">MTVKVDQYAVKVSPGSVRPEFSSILAFLSENSGTSWDLSPVVTVGLSQVDFSEVLKVVGSWIIEKSMHGKREIEILINLSLISSVPPQGHKFICKSDLRGFRFLRWTVLVPLVIYLCLLFVKYRRNVPLKSLTSTTTERDNEGSMIENLFVELEAVTANRRDVDRYRDIDQNIKEVEEAENQENPRTLLEDIFQRADTDQDQLLDIQELARWIHSKITEHISRAMRENVGLFTAIDNNPRNGEVSWEEYHAYFLRSHGFPESYVSSHDKKHSDMSRTLKESIMRDRARWAEAARNDPERLALDEFLAFTHPESSHRALLQMVEDLFEKFDRDGDEQLTEDEFSDLPSEGMGLDLKEDKHEAIGGSEDRRKEFKHLIDKNKSGKADRTELLMYIDPRNPRHAIQEAQHLINVSDIDLDGKLNLSEILSKMDLFLGSKMVDTEKSFHDEF</sequence>
<keyword evidence="1" id="KW-0479">Metal-binding</keyword>
<dbReference type="GO" id="GO:0005509">
    <property type="term" value="F:calcium ion binding"/>
    <property type="evidence" value="ECO:0007669"/>
    <property type="project" value="InterPro"/>
</dbReference>
<dbReference type="GO" id="GO:0005783">
    <property type="term" value="C:endoplasmic reticulum"/>
    <property type="evidence" value="ECO:0007669"/>
    <property type="project" value="TreeGrafter"/>
</dbReference>
<dbReference type="InterPro" id="IPR027240">
    <property type="entry name" value="CAB45_EFh"/>
</dbReference>
<evidence type="ECO:0000256" key="2">
    <source>
        <dbReference type="ARBA" id="ARBA00022729"/>
    </source>
</evidence>
<dbReference type="PROSITE" id="PS00018">
    <property type="entry name" value="EF_HAND_1"/>
    <property type="match status" value="1"/>
</dbReference>
<evidence type="ECO:0000256" key="10">
    <source>
        <dbReference type="SAM" id="Phobius"/>
    </source>
</evidence>
<dbReference type="PANTHER" id="PTHR10827">
    <property type="entry name" value="RETICULOCALBIN"/>
    <property type="match status" value="1"/>
</dbReference>
<dbReference type="GO" id="GO:0005796">
    <property type="term" value="C:Golgi lumen"/>
    <property type="evidence" value="ECO:0007669"/>
    <property type="project" value="UniProtKB-SubCell"/>
</dbReference>
<evidence type="ECO:0000313" key="13">
    <source>
        <dbReference type="Proteomes" id="UP000053825"/>
    </source>
</evidence>
<evidence type="ECO:0000256" key="5">
    <source>
        <dbReference type="ARBA" id="ARBA00023034"/>
    </source>
</evidence>
<keyword evidence="5" id="KW-0333">Golgi apparatus</keyword>
<dbReference type="CDD" id="cd16225">
    <property type="entry name" value="EFh_CREC_cab45"/>
    <property type="match status" value="1"/>
</dbReference>
<evidence type="ECO:0000313" key="12">
    <source>
        <dbReference type="EMBL" id="KOC64352.1"/>
    </source>
</evidence>
<evidence type="ECO:0000256" key="1">
    <source>
        <dbReference type="ARBA" id="ARBA00022723"/>
    </source>
</evidence>
<protein>
    <recommendedName>
        <fullName evidence="8">45 kDa calcium-binding protein</fullName>
    </recommendedName>
    <alternativeName>
        <fullName evidence="9">Stromal cell-derived factor 4</fullName>
    </alternativeName>
</protein>
<dbReference type="EMBL" id="KQ414670">
    <property type="protein sequence ID" value="KOC64352.1"/>
    <property type="molecule type" value="Genomic_DNA"/>
</dbReference>
<proteinExistence type="predicted"/>
<evidence type="ECO:0000259" key="11">
    <source>
        <dbReference type="PROSITE" id="PS50222"/>
    </source>
</evidence>
<dbReference type="Proteomes" id="UP000053825">
    <property type="component" value="Unassembled WGS sequence"/>
</dbReference>
<dbReference type="SUPFAM" id="SSF47473">
    <property type="entry name" value="EF-hand"/>
    <property type="match status" value="2"/>
</dbReference>
<keyword evidence="13" id="KW-1185">Reference proteome</keyword>
<keyword evidence="10" id="KW-1133">Transmembrane helix</keyword>
<dbReference type="AlphaFoldDB" id="A0A0L7R0I0"/>
<keyword evidence="3" id="KW-0677">Repeat</keyword>
<dbReference type="SMART" id="SM00054">
    <property type="entry name" value="EFh"/>
    <property type="match status" value="3"/>
</dbReference>
<evidence type="ECO:0000256" key="3">
    <source>
        <dbReference type="ARBA" id="ARBA00022737"/>
    </source>
</evidence>
<dbReference type="PANTHER" id="PTHR10827:SF98">
    <property type="entry name" value="45 KDA CALCIUM-BINDING PROTEIN"/>
    <property type="match status" value="1"/>
</dbReference>
<keyword evidence="4" id="KW-0106">Calcium</keyword>
<keyword evidence="10" id="KW-0812">Transmembrane</keyword>
<name>A0A0L7R0I0_9HYME</name>
<evidence type="ECO:0000256" key="8">
    <source>
        <dbReference type="ARBA" id="ARBA00023817"/>
    </source>
</evidence>
<comment type="subcellular location">
    <subcellularLocation>
        <location evidence="7">Golgi apparatus lumen</location>
    </subcellularLocation>
</comment>
<organism evidence="12 13">
    <name type="scientific">Habropoda laboriosa</name>
    <dbReference type="NCBI Taxonomy" id="597456"/>
    <lineage>
        <taxon>Eukaryota</taxon>
        <taxon>Metazoa</taxon>
        <taxon>Ecdysozoa</taxon>
        <taxon>Arthropoda</taxon>
        <taxon>Hexapoda</taxon>
        <taxon>Insecta</taxon>
        <taxon>Pterygota</taxon>
        <taxon>Neoptera</taxon>
        <taxon>Endopterygota</taxon>
        <taxon>Hymenoptera</taxon>
        <taxon>Apocrita</taxon>
        <taxon>Aculeata</taxon>
        <taxon>Apoidea</taxon>
        <taxon>Anthophila</taxon>
        <taxon>Apidae</taxon>
        <taxon>Habropoda</taxon>
    </lineage>
</organism>
<dbReference type="PROSITE" id="PS50222">
    <property type="entry name" value="EF_HAND_2"/>
    <property type="match status" value="2"/>
</dbReference>
<dbReference type="GO" id="GO:0017156">
    <property type="term" value="P:calcium-ion regulated exocytosis"/>
    <property type="evidence" value="ECO:0007669"/>
    <property type="project" value="TreeGrafter"/>
</dbReference>
<dbReference type="InterPro" id="IPR002048">
    <property type="entry name" value="EF_hand_dom"/>
</dbReference>
<dbReference type="Gene3D" id="1.10.238.10">
    <property type="entry name" value="EF-hand"/>
    <property type="match status" value="3"/>
</dbReference>